<keyword evidence="1" id="KW-0812">Transmembrane</keyword>
<feature type="transmembrane region" description="Helical" evidence="1">
    <location>
        <begin position="14"/>
        <end position="34"/>
    </location>
</feature>
<dbReference type="EMBL" id="JBBBZM010000054">
    <property type="protein sequence ID" value="KAL0636233.1"/>
    <property type="molecule type" value="Genomic_DNA"/>
</dbReference>
<sequence>MSYLSNSGTMLPLAVRYAKIIGTVGSGIIAGLYFTHSRHTVPSLIESAAPVDKIVKSFNKVKTRIDRPILYTLLISSSSLAYVSCYLYNNPPTDQGVSTTTFSSHSFIPSTTTEQPFSYGWAMYGASTLLLAVIIPYSRFMLKKTQQSLAAAAESVEQSEKRKLGTSVVDDGKVKRDLHDWESKSTFRAGLAGAATFVAMIALAS</sequence>
<dbReference type="InterPro" id="IPR013901">
    <property type="entry name" value="Anthrone_oxy"/>
</dbReference>
<evidence type="ECO:0008006" key="4">
    <source>
        <dbReference type="Google" id="ProtNLM"/>
    </source>
</evidence>
<feature type="transmembrane region" description="Helical" evidence="1">
    <location>
        <begin position="119"/>
        <end position="137"/>
    </location>
</feature>
<name>A0ABR3GK46_9PEZI</name>
<evidence type="ECO:0000313" key="3">
    <source>
        <dbReference type="Proteomes" id="UP001447188"/>
    </source>
</evidence>
<dbReference type="Proteomes" id="UP001447188">
    <property type="component" value="Unassembled WGS sequence"/>
</dbReference>
<organism evidence="2 3">
    <name type="scientific">Discina gigas</name>
    <dbReference type="NCBI Taxonomy" id="1032678"/>
    <lineage>
        <taxon>Eukaryota</taxon>
        <taxon>Fungi</taxon>
        <taxon>Dikarya</taxon>
        <taxon>Ascomycota</taxon>
        <taxon>Pezizomycotina</taxon>
        <taxon>Pezizomycetes</taxon>
        <taxon>Pezizales</taxon>
        <taxon>Discinaceae</taxon>
        <taxon>Discina</taxon>
    </lineage>
</organism>
<proteinExistence type="predicted"/>
<protein>
    <recommendedName>
        <fullName evidence="4">DUF1772-domain-containing protein</fullName>
    </recommendedName>
</protein>
<feature type="transmembrane region" description="Helical" evidence="1">
    <location>
        <begin position="185"/>
        <end position="204"/>
    </location>
</feature>
<comment type="caution">
    <text evidence="2">The sequence shown here is derived from an EMBL/GenBank/DDBJ whole genome shotgun (WGS) entry which is preliminary data.</text>
</comment>
<evidence type="ECO:0000313" key="2">
    <source>
        <dbReference type="EMBL" id="KAL0636233.1"/>
    </source>
</evidence>
<gene>
    <name evidence="2" type="ORF">Q9L58_004794</name>
</gene>
<keyword evidence="1" id="KW-1133">Transmembrane helix</keyword>
<evidence type="ECO:0000256" key="1">
    <source>
        <dbReference type="SAM" id="Phobius"/>
    </source>
</evidence>
<reference evidence="2 3" key="1">
    <citation type="submission" date="2024-02" db="EMBL/GenBank/DDBJ databases">
        <title>Discinaceae phylogenomics.</title>
        <authorList>
            <person name="Dirks A.C."/>
            <person name="James T.Y."/>
        </authorList>
    </citation>
    <scope>NUCLEOTIDE SEQUENCE [LARGE SCALE GENOMIC DNA]</scope>
    <source>
        <strain evidence="2 3">ACD0624</strain>
    </source>
</reference>
<keyword evidence="3" id="KW-1185">Reference proteome</keyword>
<keyword evidence="1" id="KW-0472">Membrane</keyword>
<dbReference type="Pfam" id="PF08592">
    <property type="entry name" value="Anthrone_oxy"/>
    <property type="match status" value="1"/>
</dbReference>
<feature type="transmembrane region" description="Helical" evidence="1">
    <location>
        <begin position="69"/>
        <end position="89"/>
    </location>
</feature>
<accession>A0ABR3GK46</accession>